<keyword evidence="3" id="KW-1185">Reference proteome</keyword>
<feature type="domain" description="Nucleotidyl transferase" evidence="1">
    <location>
        <begin position="16"/>
        <end position="312"/>
    </location>
</feature>
<dbReference type="Pfam" id="PF00483">
    <property type="entry name" value="NTP_transferase"/>
    <property type="match status" value="1"/>
</dbReference>
<dbReference type="SUPFAM" id="SSF159283">
    <property type="entry name" value="Guanosine diphospho-D-mannose pyrophosphorylase/mannose-6-phosphate isomerase linker domain"/>
    <property type="match status" value="1"/>
</dbReference>
<dbReference type="InterPro" id="IPR051161">
    <property type="entry name" value="Mannose-6P_isomerase_type2"/>
</dbReference>
<evidence type="ECO:0000313" key="3">
    <source>
        <dbReference type="Proteomes" id="UP001228690"/>
    </source>
</evidence>
<dbReference type="InterPro" id="IPR005835">
    <property type="entry name" value="NTP_transferase_dom"/>
</dbReference>
<dbReference type="InterPro" id="IPR029044">
    <property type="entry name" value="Nucleotide-diphossugar_trans"/>
</dbReference>
<dbReference type="SUPFAM" id="SSF53448">
    <property type="entry name" value="Nucleotide-diphospho-sugar transferases"/>
    <property type="match status" value="1"/>
</dbReference>
<dbReference type="RefSeq" id="WP_326926704.1">
    <property type="nucleotide sequence ID" value="NZ_CP123443.1"/>
</dbReference>
<dbReference type="InterPro" id="IPR049577">
    <property type="entry name" value="GMPP_N"/>
</dbReference>
<dbReference type="EMBL" id="CP123443">
    <property type="protein sequence ID" value="WGK68519.1"/>
    <property type="molecule type" value="Genomic_DNA"/>
</dbReference>
<proteinExistence type="predicted"/>
<evidence type="ECO:0000313" key="2">
    <source>
        <dbReference type="EMBL" id="WGK68519.1"/>
    </source>
</evidence>
<accession>A0ABY8MEV9</accession>
<protein>
    <submittedName>
        <fullName evidence="2">Sugar phosphate nucleotidyltransferase</fullName>
    </submittedName>
</protein>
<dbReference type="CDD" id="cd02509">
    <property type="entry name" value="GDP-M1P_Guanylyltransferase"/>
    <property type="match status" value="1"/>
</dbReference>
<dbReference type="PANTHER" id="PTHR46390">
    <property type="entry name" value="MANNOSE-1-PHOSPHATE GUANYLYLTRANSFERASE"/>
    <property type="match status" value="1"/>
</dbReference>
<organism evidence="2 3">
    <name type="scientific">Candidatus Haliotispira prima</name>
    <dbReference type="NCBI Taxonomy" id="3034016"/>
    <lineage>
        <taxon>Bacteria</taxon>
        <taxon>Pseudomonadati</taxon>
        <taxon>Spirochaetota</taxon>
        <taxon>Spirochaetia</taxon>
        <taxon>Spirochaetales</taxon>
        <taxon>Spirochaetaceae</taxon>
        <taxon>Candidatus Haliotispira</taxon>
    </lineage>
</organism>
<dbReference type="Gene3D" id="3.90.550.10">
    <property type="entry name" value="Spore Coat Polysaccharide Biosynthesis Protein SpsA, Chain A"/>
    <property type="match status" value="1"/>
</dbReference>
<dbReference type="PANTHER" id="PTHR46390:SF1">
    <property type="entry name" value="MANNOSE-1-PHOSPHATE GUANYLYLTRANSFERASE"/>
    <property type="match status" value="1"/>
</dbReference>
<dbReference type="Proteomes" id="UP001228690">
    <property type="component" value="Chromosome"/>
</dbReference>
<evidence type="ECO:0000259" key="1">
    <source>
        <dbReference type="Pfam" id="PF00483"/>
    </source>
</evidence>
<reference evidence="2 3" key="1">
    <citation type="submission" date="2023-04" db="EMBL/GenBank/DDBJ databases">
        <title>Spirochaete genome identified in red abalone sample constitutes a novel genus.</title>
        <authorList>
            <person name="Sharma S.P."/>
            <person name="Purcell C.M."/>
            <person name="Hyde J.R."/>
            <person name="Severin A.J."/>
        </authorList>
    </citation>
    <scope>NUCLEOTIDE SEQUENCE [LARGE SCALE GENOMIC DNA]</scope>
    <source>
        <strain evidence="2 3">SP-2023</strain>
    </source>
</reference>
<gene>
    <name evidence="2" type="ORF">P0082_08510</name>
</gene>
<name>A0ABY8MEV9_9SPIO</name>
<sequence>MNNQDKESHQVDCVSILAGGGGTRLWPASTEQRPKQFMNIGSEKSLLLQTLERSWLLNPKVGVFVVCNRRYSEDILSEIALLPPAQASRTHVLPEPHMRNTAAALFYVNQLIEQLAGPQAINLIQTSDHLIGPPTVFCRTVGRAAELARSRRIVVFGLEPDYPATGYGYIERGPALGTVSDGADEPVDSYEVLRFTEKPDLETARQFLTEGRFFWNSGMFCYPVGLFREELSRLTPSIPKALEPAGRSLDKQLEFRQQAVLLPPTPELTAAYEGCDNISVDYALMEKTDKLALLCARFEWNDIGSWDVLAKLEAGPTSGTEENPGTVVTEVGTSEGNFVRSSLPVAICNVSNLIIVEENGVLLICQKGASELVKEARARLQHKLQSEP</sequence>